<name>A0AAV9A4D2_ACOGR</name>
<dbReference type="AlphaFoldDB" id="A0AAV9A4D2"/>
<comment type="similarity">
    <text evidence="1 4">Belongs to the fatty acyl-CoA reductase family.</text>
</comment>
<evidence type="ECO:0000256" key="1">
    <source>
        <dbReference type="ARBA" id="ARBA00005928"/>
    </source>
</evidence>
<dbReference type="CDD" id="cd09071">
    <property type="entry name" value="FAR_C"/>
    <property type="match status" value="1"/>
</dbReference>
<proteinExistence type="inferred from homology"/>
<dbReference type="GO" id="GO:0080019">
    <property type="term" value="F:alcohol-forming very long-chain fatty acyl-CoA reductase activity"/>
    <property type="evidence" value="ECO:0007669"/>
    <property type="project" value="InterPro"/>
</dbReference>
<dbReference type="InterPro" id="IPR026055">
    <property type="entry name" value="FAR"/>
</dbReference>
<evidence type="ECO:0000313" key="7">
    <source>
        <dbReference type="EMBL" id="KAK1259033.1"/>
    </source>
</evidence>
<reference evidence="7" key="2">
    <citation type="submission" date="2023-06" db="EMBL/GenBank/DDBJ databases">
        <authorList>
            <person name="Ma L."/>
            <person name="Liu K.-W."/>
            <person name="Li Z."/>
            <person name="Hsiao Y.-Y."/>
            <person name="Qi Y."/>
            <person name="Fu T."/>
            <person name="Tang G."/>
            <person name="Zhang D."/>
            <person name="Sun W.-H."/>
            <person name="Liu D.-K."/>
            <person name="Li Y."/>
            <person name="Chen G.-Z."/>
            <person name="Liu X.-D."/>
            <person name="Liao X.-Y."/>
            <person name="Jiang Y.-T."/>
            <person name="Yu X."/>
            <person name="Hao Y."/>
            <person name="Huang J."/>
            <person name="Zhao X.-W."/>
            <person name="Ke S."/>
            <person name="Chen Y.-Y."/>
            <person name="Wu W.-L."/>
            <person name="Hsu J.-L."/>
            <person name="Lin Y.-F."/>
            <person name="Huang M.-D."/>
            <person name="Li C.-Y."/>
            <person name="Huang L."/>
            <person name="Wang Z.-W."/>
            <person name="Zhao X."/>
            <person name="Zhong W.-Y."/>
            <person name="Peng D.-H."/>
            <person name="Ahmad S."/>
            <person name="Lan S."/>
            <person name="Zhang J.-S."/>
            <person name="Tsai W.-C."/>
            <person name="Van De Peer Y."/>
            <person name="Liu Z.-J."/>
        </authorList>
    </citation>
    <scope>NUCLEOTIDE SEQUENCE</scope>
    <source>
        <strain evidence="7">SCP</strain>
        <tissue evidence="7">Leaves</tissue>
    </source>
</reference>
<accession>A0AAV9A4D2</accession>
<dbReference type="Gene3D" id="3.40.50.720">
    <property type="entry name" value="NAD(P)-binding Rossmann-like Domain"/>
    <property type="match status" value="1"/>
</dbReference>
<keyword evidence="3 4" id="KW-0443">Lipid metabolism</keyword>
<dbReference type="SUPFAM" id="SSF51735">
    <property type="entry name" value="NAD(P)-binding Rossmann-fold domains"/>
    <property type="match status" value="1"/>
</dbReference>
<dbReference type="GO" id="GO:0102965">
    <property type="term" value="F:alcohol-forming long-chain fatty acyl-CoA reductase activity"/>
    <property type="evidence" value="ECO:0007669"/>
    <property type="project" value="UniProtKB-EC"/>
</dbReference>
<dbReference type="InterPro" id="IPR013120">
    <property type="entry name" value="FAR_NAD-bd"/>
</dbReference>
<dbReference type="InterPro" id="IPR036291">
    <property type="entry name" value="NAD(P)-bd_dom_sf"/>
</dbReference>
<feature type="domain" description="Fatty acyl-CoA reductase C-terminal" evidence="5">
    <location>
        <begin position="502"/>
        <end position="576"/>
    </location>
</feature>
<evidence type="ECO:0000313" key="8">
    <source>
        <dbReference type="Proteomes" id="UP001179952"/>
    </source>
</evidence>
<dbReference type="InterPro" id="IPR033640">
    <property type="entry name" value="FAR_C"/>
</dbReference>
<keyword evidence="8" id="KW-1185">Reference proteome</keyword>
<protein>
    <recommendedName>
        <fullName evidence="4">Fatty acyl-CoA reductase</fullName>
        <ecNumber evidence="4">1.2.1.84</ecNumber>
    </recommendedName>
</protein>
<evidence type="ECO:0000256" key="4">
    <source>
        <dbReference type="RuleBase" id="RU363097"/>
    </source>
</evidence>
<keyword evidence="2 4" id="KW-0444">Lipid biosynthesis</keyword>
<sequence>MGSLSPNSLFFGPPRLTCSSERHLLCSIGDGFSWKKKKKVVMCCHSVKEKAKRRSAFPINGVAQDEIMMKNLKSNGDVVAESNGGIGIVSFLKGKHLFITGATGFLAKVLVEKILRTVPDVGKIFLLIKANSNEAAMERLKSEIVASELFKCLEEMHGNDYQSFMLNKLVPVVGNVREDGLGIESDVADKIANEVDIIINSAANTTFDERYDVALDVNTRGPMRLMCFAKQCEKLKLFLQVSTAYVNGERQGKIMEMPFCMGDSIAREKAVSESSMISHPSLDADAEMQLVSNSTNASQDSSVAQQMKELGLKRAKMHGWQDTYVFTKAMGEMVINNMRGDIPVVTVRPSVIESTFKEPFPGWMEGNRMMDPIILCYGKGQLSGFLADPNGVLDVVPVDMVVNATLAAMAKHGSVGKPGMNVYHIASSVVNPLVFKDLSRFLFEHFESSPYMDSKGRPIHVSRMKLFHDMDDFSSYILSDAMERTNRLSKAASHEKVSERIKNMCMKSIEQAKYLADIYEPYTFYSGRFDNTNTETLMKEMSEEERSGFGFNVRGIDWEDYITNVHINGLRQHVMKGRGMCINSLSSSISTT</sequence>
<evidence type="ECO:0000256" key="3">
    <source>
        <dbReference type="ARBA" id="ARBA00023098"/>
    </source>
</evidence>
<evidence type="ECO:0000259" key="6">
    <source>
        <dbReference type="Pfam" id="PF07993"/>
    </source>
</evidence>
<dbReference type="CDD" id="cd05236">
    <property type="entry name" value="FAR-N_SDR_e"/>
    <property type="match status" value="1"/>
</dbReference>
<evidence type="ECO:0000256" key="2">
    <source>
        <dbReference type="ARBA" id="ARBA00022516"/>
    </source>
</evidence>
<dbReference type="GO" id="GO:0035336">
    <property type="term" value="P:long-chain fatty-acyl-CoA metabolic process"/>
    <property type="evidence" value="ECO:0007669"/>
    <property type="project" value="TreeGrafter"/>
</dbReference>
<comment type="catalytic activity">
    <reaction evidence="4">
        <text>a long-chain fatty acyl-CoA + 2 NADPH + 2 H(+) = a long-chain primary fatty alcohol + 2 NADP(+) + CoA</text>
        <dbReference type="Rhea" id="RHEA:52716"/>
        <dbReference type="ChEBI" id="CHEBI:15378"/>
        <dbReference type="ChEBI" id="CHEBI:57287"/>
        <dbReference type="ChEBI" id="CHEBI:57783"/>
        <dbReference type="ChEBI" id="CHEBI:58349"/>
        <dbReference type="ChEBI" id="CHEBI:77396"/>
        <dbReference type="ChEBI" id="CHEBI:83139"/>
        <dbReference type="EC" id="1.2.1.84"/>
    </reaction>
</comment>
<organism evidence="7 8">
    <name type="scientific">Acorus gramineus</name>
    <name type="common">Dwarf sweet flag</name>
    <dbReference type="NCBI Taxonomy" id="55184"/>
    <lineage>
        <taxon>Eukaryota</taxon>
        <taxon>Viridiplantae</taxon>
        <taxon>Streptophyta</taxon>
        <taxon>Embryophyta</taxon>
        <taxon>Tracheophyta</taxon>
        <taxon>Spermatophyta</taxon>
        <taxon>Magnoliopsida</taxon>
        <taxon>Liliopsida</taxon>
        <taxon>Acoraceae</taxon>
        <taxon>Acorus</taxon>
    </lineage>
</organism>
<comment type="caution">
    <text evidence="7">The sequence shown here is derived from an EMBL/GenBank/DDBJ whole genome shotgun (WGS) entry which is preliminary data.</text>
</comment>
<dbReference type="Proteomes" id="UP001179952">
    <property type="component" value="Unassembled WGS sequence"/>
</dbReference>
<dbReference type="Pfam" id="PF07993">
    <property type="entry name" value="NAD_binding_4"/>
    <property type="match status" value="1"/>
</dbReference>
<dbReference type="PANTHER" id="PTHR11011:SF45">
    <property type="entry name" value="FATTY ACYL-COA REDUCTASE CG8306-RELATED"/>
    <property type="match status" value="1"/>
</dbReference>
<dbReference type="PANTHER" id="PTHR11011">
    <property type="entry name" value="MALE STERILITY PROTEIN 2-RELATED"/>
    <property type="match status" value="1"/>
</dbReference>
<dbReference type="Pfam" id="PF03015">
    <property type="entry name" value="Sterile"/>
    <property type="match status" value="1"/>
</dbReference>
<dbReference type="EC" id="1.2.1.84" evidence="4"/>
<reference evidence="7" key="1">
    <citation type="journal article" date="2023" name="Nat. Commun.">
        <title>Diploid and tetraploid genomes of Acorus and the evolution of monocots.</title>
        <authorList>
            <person name="Ma L."/>
            <person name="Liu K.W."/>
            <person name="Li Z."/>
            <person name="Hsiao Y.Y."/>
            <person name="Qi Y."/>
            <person name="Fu T."/>
            <person name="Tang G.D."/>
            <person name="Zhang D."/>
            <person name="Sun W.H."/>
            <person name="Liu D.K."/>
            <person name="Li Y."/>
            <person name="Chen G.Z."/>
            <person name="Liu X.D."/>
            <person name="Liao X.Y."/>
            <person name="Jiang Y.T."/>
            <person name="Yu X."/>
            <person name="Hao Y."/>
            <person name="Huang J."/>
            <person name="Zhao X.W."/>
            <person name="Ke S."/>
            <person name="Chen Y.Y."/>
            <person name="Wu W.L."/>
            <person name="Hsu J.L."/>
            <person name="Lin Y.F."/>
            <person name="Huang M.D."/>
            <person name="Li C.Y."/>
            <person name="Huang L."/>
            <person name="Wang Z.W."/>
            <person name="Zhao X."/>
            <person name="Zhong W.Y."/>
            <person name="Peng D.H."/>
            <person name="Ahmad S."/>
            <person name="Lan S."/>
            <person name="Zhang J.S."/>
            <person name="Tsai W.C."/>
            <person name="Van de Peer Y."/>
            <person name="Liu Z.J."/>
        </authorList>
    </citation>
    <scope>NUCLEOTIDE SEQUENCE</scope>
    <source>
        <strain evidence="7">SCP</strain>
    </source>
</reference>
<dbReference type="GO" id="GO:0010345">
    <property type="term" value="P:suberin biosynthetic process"/>
    <property type="evidence" value="ECO:0007669"/>
    <property type="project" value="TreeGrafter"/>
</dbReference>
<keyword evidence="4" id="KW-0560">Oxidoreductase</keyword>
<evidence type="ECO:0000259" key="5">
    <source>
        <dbReference type="Pfam" id="PF03015"/>
    </source>
</evidence>
<feature type="domain" description="Thioester reductase (TE)" evidence="6">
    <location>
        <begin position="99"/>
        <end position="405"/>
    </location>
</feature>
<gene>
    <name evidence="7" type="ORF">QJS04_geneDACA010146</name>
</gene>
<comment type="function">
    <text evidence="4">Catalyzes the reduction of fatty acyl-CoA to fatty alcohols.</text>
</comment>
<keyword evidence="4" id="KW-0521">NADP</keyword>
<dbReference type="EMBL" id="JAUJYN010000012">
    <property type="protein sequence ID" value="KAK1259033.1"/>
    <property type="molecule type" value="Genomic_DNA"/>
</dbReference>